<accession>A0ABZ2JF80</accession>
<dbReference type="RefSeq" id="WP_238706611.1">
    <property type="nucleotide sequence ID" value="NZ_CP146690.1"/>
</dbReference>
<comment type="cofactor">
    <cofactor evidence="7">
        <name>Zn(2+)</name>
        <dbReference type="ChEBI" id="CHEBI:29105"/>
    </cofactor>
    <text evidence="7">Binds 1 zinc ion.</text>
</comment>
<proteinExistence type="inferred from homology"/>
<organism evidence="9 10">
    <name type="scientific">Pseudomonas juntendi</name>
    <dbReference type="NCBI Taxonomy" id="2666183"/>
    <lineage>
        <taxon>Bacteria</taxon>
        <taxon>Pseudomonadati</taxon>
        <taxon>Pseudomonadota</taxon>
        <taxon>Gammaproteobacteria</taxon>
        <taxon>Pseudomonadales</taxon>
        <taxon>Pseudomonadaceae</taxon>
        <taxon>Pseudomonas</taxon>
    </lineage>
</organism>
<keyword evidence="6 7" id="KW-0482">Metalloprotease</keyword>
<keyword evidence="5 7" id="KW-0862">Zinc</keyword>
<dbReference type="Gene3D" id="1.10.1370.10">
    <property type="entry name" value="Neurolysin, domain 3"/>
    <property type="match status" value="1"/>
</dbReference>
<evidence type="ECO:0000256" key="1">
    <source>
        <dbReference type="ARBA" id="ARBA00006040"/>
    </source>
</evidence>
<dbReference type="SUPFAM" id="SSF55486">
    <property type="entry name" value="Metalloproteases ('zincins'), catalytic domain"/>
    <property type="match status" value="1"/>
</dbReference>
<evidence type="ECO:0000256" key="2">
    <source>
        <dbReference type="ARBA" id="ARBA00022670"/>
    </source>
</evidence>
<keyword evidence="4 7" id="KW-0378">Hydrolase</keyword>
<keyword evidence="2 7" id="KW-0645">Protease</keyword>
<sequence length="670" mass="74978">MNHGLARIAHGLLDYPSLRPEQLQPAFLSIRDANVAALEQIIEHSGPAPGWDSLVLAVEQLDQRLEDLLHMLVPLVYESQAWAVEVDACNQLLLDWARYKHEHSRLYEAYQRLDPAQLDDERQAVLKLILRAFRHAGHGLGAGAREQLHTTEQAIVGLEQQFMSNLIQAREAWTCLVPHEARLAGLPGVERDRLAVKAAAQGQAGWLLDLDERTVQVVLEWADARDLRKEVYQASRQLACDLSGNYALDNGPVLQALLRLRHERARLLGLANAAQLSLEAKDSRDTSQVEAFINALIQQNSARLQEELKAMQVLGSELGIEALAPWDVAYLGRKLRLQGNEAIDASLRERFPLGSVLKGLWQLHEQVLGVRIVACDVAGWHPDVQVLEVMDGHARLGHIYLDAYQRPGKLPWPYSYPMRQRHVEADGVVTLPAVLLSCCFELQPGQVTPNLDHADLCKLFHEAGHALHQLLVTNQHRRLNRTATSALGADACEFVGTLLEQWCWSAPALLALPQPETGAPPVSLPQMQQWLAGKRRFQAVAEAEQLRLCWFDLVAHCDDRARHDLRQLAVAATQQVGLPQAFAQDRFAEGFDYMVTGYEAGYYCYKWAQVHAIDAFSAFEAADADHRALGRRLRDEILAKGGMRRMTASFNAFAGRPMSLEPYARRHLSP</sequence>
<dbReference type="Proteomes" id="UP001375228">
    <property type="component" value="Chromosome"/>
</dbReference>
<dbReference type="InterPro" id="IPR024079">
    <property type="entry name" value="MetalloPept_cat_dom_sf"/>
</dbReference>
<evidence type="ECO:0000313" key="9">
    <source>
        <dbReference type="EMBL" id="WWY21148.1"/>
    </source>
</evidence>
<evidence type="ECO:0000313" key="10">
    <source>
        <dbReference type="Proteomes" id="UP001375228"/>
    </source>
</evidence>
<evidence type="ECO:0000256" key="3">
    <source>
        <dbReference type="ARBA" id="ARBA00022723"/>
    </source>
</evidence>
<evidence type="ECO:0000259" key="8">
    <source>
        <dbReference type="Pfam" id="PF01432"/>
    </source>
</evidence>
<feature type="domain" description="Peptidase M3A/M3B catalytic" evidence="8">
    <location>
        <begin position="222"/>
        <end position="666"/>
    </location>
</feature>
<keyword evidence="3 7" id="KW-0479">Metal-binding</keyword>
<dbReference type="PANTHER" id="PTHR11804">
    <property type="entry name" value="PROTEASE M3 THIMET OLIGOPEPTIDASE-RELATED"/>
    <property type="match status" value="1"/>
</dbReference>
<dbReference type="InterPro" id="IPR001567">
    <property type="entry name" value="Pept_M3A_M3B_dom"/>
</dbReference>
<dbReference type="InterPro" id="IPR024077">
    <property type="entry name" value="Neurolysin/TOP_dom2"/>
</dbReference>
<comment type="similarity">
    <text evidence="1 7">Belongs to the peptidase M3 family.</text>
</comment>
<protein>
    <submittedName>
        <fullName evidence="9">M3 family metallopeptidase</fullName>
    </submittedName>
</protein>
<evidence type="ECO:0000256" key="5">
    <source>
        <dbReference type="ARBA" id="ARBA00022833"/>
    </source>
</evidence>
<dbReference type="PANTHER" id="PTHR11804:SF84">
    <property type="entry name" value="SACCHAROLYSIN"/>
    <property type="match status" value="1"/>
</dbReference>
<dbReference type="InterPro" id="IPR045090">
    <property type="entry name" value="Pept_M3A_M3B"/>
</dbReference>
<gene>
    <name evidence="9" type="ORF">V9385_00560</name>
</gene>
<dbReference type="Gene3D" id="3.40.390.10">
    <property type="entry name" value="Collagenase (Catalytic Domain)"/>
    <property type="match status" value="1"/>
</dbReference>
<evidence type="ECO:0000256" key="7">
    <source>
        <dbReference type="RuleBase" id="RU003435"/>
    </source>
</evidence>
<evidence type="ECO:0000256" key="6">
    <source>
        <dbReference type="ARBA" id="ARBA00023049"/>
    </source>
</evidence>
<dbReference type="Pfam" id="PF01432">
    <property type="entry name" value="Peptidase_M3"/>
    <property type="match status" value="1"/>
</dbReference>
<keyword evidence="10" id="KW-1185">Reference proteome</keyword>
<reference evidence="9 10" key="1">
    <citation type="submission" date="2024-03" db="EMBL/GenBank/DDBJ databases">
        <title>Pseudomonas juntendi.</title>
        <authorList>
            <person name="Liu Y."/>
        </authorList>
    </citation>
    <scope>NUCLEOTIDE SEQUENCE [LARGE SCALE GENOMIC DNA]</scope>
    <source>
        <strain evidence="9 10">L4046hy</strain>
    </source>
</reference>
<evidence type="ECO:0000256" key="4">
    <source>
        <dbReference type="ARBA" id="ARBA00022801"/>
    </source>
</evidence>
<name>A0ABZ2JF80_9PSED</name>
<dbReference type="Gene3D" id="1.10.1370.40">
    <property type="match status" value="1"/>
</dbReference>
<dbReference type="EMBL" id="CP146691">
    <property type="protein sequence ID" value="WWY21148.1"/>
    <property type="molecule type" value="Genomic_DNA"/>
</dbReference>